<dbReference type="EMBL" id="PDOC01000003">
    <property type="protein sequence ID" value="PIL45737.1"/>
    <property type="molecule type" value="Genomic_DNA"/>
</dbReference>
<dbReference type="InterPro" id="IPR024571">
    <property type="entry name" value="ERAP1-like_C_dom"/>
</dbReference>
<keyword evidence="4 12" id="KW-0645">Protease</keyword>
<dbReference type="GO" id="GO:0016285">
    <property type="term" value="F:alanyl aminopeptidase activity"/>
    <property type="evidence" value="ECO:0007669"/>
    <property type="project" value="UniProtKB-EC"/>
</dbReference>
<dbReference type="Gene3D" id="1.25.50.20">
    <property type="match status" value="1"/>
</dbReference>
<feature type="domain" description="ERAP1-like C-terminal" evidence="15">
    <location>
        <begin position="553"/>
        <end position="861"/>
    </location>
</feature>
<keyword evidence="6 12" id="KW-0378">Hydrolase</keyword>
<dbReference type="Pfam" id="PF11838">
    <property type="entry name" value="ERAP1_C"/>
    <property type="match status" value="1"/>
</dbReference>
<feature type="active site" description="Proton acceptor" evidence="9">
    <location>
        <position position="334"/>
    </location>
</feature>
<sequence length="883" mass="94993">MHRSLISAAVLALAGLSAQPLMAAPAPAPTALATTQLPRTARPAHYDVSITPDAARSTFAAKVTITLDVLTPTDSITLNAADLAFSRVTLAAGAGGAPMTATTSVDADAQTATFRFARPIAPGRYRLALDYTGLIGQQAVGLFSLDYDGADGKKRALYTQFENSDARRMIPSWDEPAYKASFTLEAAIPAGQMAVSNMPVAKTTALADGRSLVRFAQTPKMSTYLLFFGLGEFDRVTAKVNGTELGVVTPKGRAAQAAFALDASKSLLVEFNRYFGVHYPLPKLDNIAAPGRSQFFSAMENWGAIFTFEYAILLDPAISTQGDKQAVFVTAAHEMAHQWFGNLVTMQWWDDLWLNEGFASWMESRMSERLHPEWNTRLNAVGVREAAMERDSVATTHPVVQHVETVEQASQAFDDITYLKGEAVIRMMENYVGEQAWRNGVRAYMREHAYKNTVSGDLWRQIERAAGKPVTAIAHDFTLQPGVPLIRVASADCVGSSTRVELTQSEFSRDQPDKKPLRWRVPVTLQAAGTSRQVRTLVSNGKASVSVPGCGAVIVNAGQSGYYRTLYAPKHFGELAAGFGALAPIDQMGLLADSWSLGVAGLQPASDFLALANAATPGADPQVWGKIADVFGTIHDHYAGDRQRQQRFDAYAVKRLAPVMKQVGWDARAGENATVATLRTGLIQTLSELGDAATIAEARRRYAAQASDPQALPAALRKTVLAVVATRADSAAWDDLHRAAKAEKSPMIKDGLYELLASPADPALARRALDLAMTDEPGVTNSAAMLAQVSQRHPELAFDFALANAAKVNERVDATSRSRFFPRLAAGSSNPATIAKLEAYAGANLAAGSRRDADTAIAGIRDRVKVRAERLPAIDAWVTANAK</sequence>
<accession>A0A2G8TI60</accession>
<dbReference type="OrthoDB" id="100605at2"/>
<dbReference type="PANTHER" id="PTHR11533:SF174">
    <property type="entry name" value="PUROMYCIN-SENSITIVE AMINOPEPTIDASE-RELATED"/>
    <property type="match status" value="1"/>
</dbReference>
<feature type="signal peptide" evidence="13">
    <location>
        <begin position="1"/>
        <end position="23"/>
    </location>
</feature>
<dbReference type="GO" id="GO:0043171">
    <property type="term" value="P:peptide catabolic process"/>
    <property type="evidence" value="ECO:0007669"/>
    <property type="project" value="TreeGrafter"/>
</dbReference>
<dbReference type="PRINTS" id="PR00756">
    <property type="entry name" value="ALADIPTASE"/>
</dbReference>
<dbReference type="RefSeq" id="WP_099787648.1">
    <property type="nucleotide sequence ID" value="NZ_JBHLYV010000029.1"/>
</dbReference>
<evidence type="ECO:0000256" key="4">
    <source>
        <dbReference type="ARBA" id="ARBA00022670"/>
    </source>
</evidence>
<feature type="domain" description="Aminopeptidase N-like N-terminal" evidence="16">
    <location>
        <begin position="43"/>
        <end position="225"/>
    </location>
</feature>
<evidence type="ECO:0000256" key="7">
    <source>
        <dbReference type="ARBA" id="ARBA00022833"/>
    </source>
</evidence>
<dbReference type="SUPFAM" id="SSF63737">
    <property type="entry name" value="Leukotriene A4 hydrolase N-terminal domain"/>
    <property type="match status" value="1"/>
</dbReference>
<dbReference type="Gene3D" id="2.60.40.1910">
    <property type="match status" value="1"/>
</dbReference>
<name>A0A2G8TI60_9BURK</name>
<keyword evidence="3 12" id="KW-0031">Aminopeptidase</keyword>
<dbReference type="Gene3D" id="2.60.40.1730">
    <property type="entry name" value="tricorn interacting facor f3 domain"/>
    <property type="match status" value="1"/>
</dbReference>
<dbReference type="GO" id="GO:0005737">
    <property type="term" value="C:cytoplasm"/>
    <property type="evidence" value="ECO:0007669"/>
    <property type="project" value="TreeGrafter"/>
</dbReference>
<dbReference type="Pfam" id="PF17900">
    <property type="entry name" value="Peptidase_M1_N"/>
    <property type="match status" value="1"/>
</dbReference>
<gene>
    <name evidence="17" type="ORF">CR105_06615</name>
</gene>
<keyword evidence="13" id="KW-0732">Signal</keyword>
<comment type="caution">
    <text evidence="17">The sequence shown here is derived from an EMBL/GenBank/DDBJ whole genome shotgun (WGS) entry which is preliminary data.</text>
</comment>
<evidence type="ECO:0000259" key="16">
    <source>
        <dbReference type="Pfam" id="PF17900"/>
    </source>
</evidence>
<evidence type="ECO:0000256" key="1">
    <source>
        <dbReference type="ARBA" id="ARBA00000098"/>
    </source>
</evidence>
<dbReference type="Proteomes" id="UP000230390">
    <property type="component" value="Unassembled WGS sequence"/>
</dbReference>
<dbReference type="GO" id="GO:0005615">
    <property type="term" value="C:extracellular space"/>
    <property type="evidence" value="ECO:0007669"/>
    <property type="project" value="TreeGrafter"/>
</dbReference>
<dbReference type="GO" id="GO:0006508">
    <property type="term" value="P:proteolysis"/>
    <property type="evidence" value="ECO:0007669"/>
    <property type="project" value="UniProtKB-KW"/>
</dbReference>
<protein>
    <recommendedName>
        <fullName evidence="12">Aminopeptidase</fullName>
        <ecNumber evidence="12">3.4.11.-</ecNumber>
    </recommendedName>
</protein>
<feature type="binding site" evidence="10">
    <location>
        <position position="337"/>
    </location>
    <ligand>
        <name>Zn(2+)</name>
        <dbReference type="ChEBI" id="CHEBI:29105"/>
        <note>catalytic</note>
    </ligand>
</feature>
<evidence type="ECO:0000313" key="18">
    <source>
        <dbReference type="Proteomes" id="UP000230390"/>
    </source>
</evidence>
<evidence type="ECO:0000256" key="10">
    <source>
        <dbReference type="PIRSR" id="PIRSR634016-3"/>
    </source>
</evidence>
<dbReference type="Gene3D" id="1.10.390.10">
    <property type="entry name" value="Neutral Protease Domain 2"/>
    <property type="match status" value="1"/>
</dbReference>
<dbReference type="Pfam" id="PF01433">
    <property type="entry name" value="Peptidase_M1"/>
    <property type="match status" value="1"/>
</dbReference>
<feature type="chain" id="PRO_5013600759" description="Aminopeptidase" evidence="13">
    <location>
        <begin position="24"/>
        <end position="883"/>
    </location>
</feature>
<comment type="similarity">
    <text evidence="2 12">Belongs to the peptidase M1 family.</text>
</comment>
<feature type="domain" description="Peptidase M1 membrane alanine aminopeptidase" evidence="14">
    <location>
        <begin position="259"/>
        <end position="476"/>
    </location>
</feature>
<dbReference type="SUPFAM" id="SSF55486">
    <property type="entry name" value="Metalloproteases ('zincins'), catalytic domain"/>
    <property type="match status" value="1"/>
</dbReference>
<evidence type="ECO:0000256" key="2">
    <source>
        <dbReference type="ARBA" id="ARBA00010136"/>
    </source>
</evidence>
<dbReference type="InterPro" id="IPR050344">
    <property type="entry name" value="Peptidase_M1_aminopeptidases"/>
</dbReference>
<dbReference type="InterPro" id="IPR014782">
    <property type="entry name" value="Peptidase_M1_dom"/>
</dbReference>
<feature type="site" description="Transition state stabilizer" evidence="11">
    <location>
        <position position="418"/>
    </location>
</feature>
<evidence type="ECO:0000256" key="5">
    <source>
        <dbReference type="ARBA" id="ARBA00022723"/>
    </source>
</evidence>
<keyword evidence="5 10" id="KW-0479">Metal-binding</keyword>
<dbReference type="InterPro" id="IPR042097">
    <property type="entry name" value="Aminopeptidase_N-like_N_sf"/>
</dbReference>
<feature type="binding site" evidence="10">
    <location>
        <position position="333"/>
    </location>
    <ligand>
        <name>Zn(2+)</name>
        <dbReference type="ChEBI" id="CHEBI:29105"/>
        <note>catalytic</note>
    </ligand>
</feature>
<dbReference type="GO" id="GO:0008270">
    <property type="term" value="F:zinc ion binding"/>
    <property type="evidence" value="ECO:0007669"/>
    <property type="project" value="UniProtKB-UniRule"/>
</dbReference>
<evidence type="ECO:0000256" key="11">
    <source>
        <dbReference type="PIRSR" id="PIRSR634016-4"/>
    </source>
</evidence>
<dbReference type="GO" id="GO:0042277">
    <property type="term" value="F:peptide binding"/>
    <property type="evidence" value="ECO:0007669"/>
    <property type="project" value="TreeGrafter"/>
</dbReference>
<feature type="binding site" evidence="10">
    <location>
        <position position="356"/>
    </location>
    <ligand>
        <name>Zn(2+)</name>
        <dbReference type="ChEBI" id="CHEBI:29105"/>
        <note>catalytic</note>
    </ligand>
</feature>
<comment type="catalytic activity">
    <reaction evidence="1">
        <text>Release of an N-terminal amino acid, Xaa-|-Yaa- from a peptide, amide or arylamide. Xaa is preferably Ala, but may be most amino acids including Pro (slow action). When a terminal hydrophobic residue is followed by a prolyl residue, the two may be released as an intact Xaa-Pro dipeptide.</text>
        <dbReference type="EC" id="3.4.11.2"/>
    </reaction>
</comment>
<dbReference type="GO" id="GO:0016020">
    <property type="term" value="C:membrane"/>
    <property type="evidence" value="ECO:0007669"/>
    <property type="project" value="TreeGrafter"/>
</dbReference>
<dbReference type="EC" id="3.4.11.-" evidence="12"/>
<evidence type="ECO:0000256" key="6">
    <source>
        <dbReference type="ARBA" id="ARBA00022801"/>
    </source>
</evidence>
<organism evidence="17 18">
    <name type="scientific">Massilia eurypsychrophila</name>
    <dbReference type="NCBI Taxonomy" id="1485217"/>
    <lineage>
        <taxon>Bacteria</taxon>
        <taxon>Pseudomonadati</taxon>
        <taxon>Pseudomonadota</taxon>
        <taxon>Betaproteobacteria</taxon>
        <taxon>Burkholderiales</taxon>
        <taxon>Oxalobacteraceae</taxon>
        <taxon>Telluria group</taxon>
        <taxon>Massilia</taxon>
    </lineage>
</organism>
<dbReference type="PANTHER" id="PTHR11533">
    <property type="entry name" value="PROTEASE M1 ZINC METALLOPROTEASE"/>
    <property type="match status" value="1"/>
</dbReference>
<dbReference type="FunFam" id="1.10.390.10:FF:000006">
    <property type="entry name" value="Puromycin-sensitive aminopeptidase"/>
    <property type="match status" value="1"/>
</dbReference>
<evidence type="ECO:0000313" key="17">
    <source>
        <dbReference type="EMBL" id="PIL45737.1"/>
    </source>
</evidence>
<keyword evidence="18" id="KW-1185">Reference proteome</keyword>
<dbReference type="InterPro" id="IPR045357">
    <property type="entry name" value="Aminopeptidase_N-like_N"/>
</dbReference>
<dbReference type="InterPro" id="IPR001930">
    <property type="entry name" value="Peptidase_M1"/>
</dbReference>
<proteinExistence type="inferred from homology"/>
<dbReference type="InterPro" id="IPR027268">
    <property type="entry name" value="Peptidase_M4/M1_CTD_sf"/>
</dbReference>
<evidence type="ECO:0000256" key="9">
    <source>
        <dbReference type="PIRSR" id="PIRSR634016-1"/>
    </source>
</evidence>
<comment type="cofactor">
    <cofactor evidence="10 12">
        <name>Zn(2+)</name>
        <dbReference type="ChEBI" id="CHEBI:29105"/>
    </cofactor>
    <text evidence="10 12">Binds 1 zinc ion per subunit.</text>
</comment>
<evidence type="ECO:0000259" key="15">
    <source>
        <dbReference type="Pfam" id="PF11838"/>
    </source>
</evidence>
<dbReference type="CDD" id="cd09601">
    <property type="entry name" value="M1_APN-Q_like"/>
    <property type="match status" value="1"/>
</dbReference>
<dbReference type="AlphaFoldDB" id="A0A2G8TI60"/>
<evidence type="ECO:0000256" key="8">
    <source>
        <dbReference type="ARBA" id="ARBA00023049"/>
    </source>
</evidence>
<dbReference type="GO" id="GO:0070006">
    <property type="term" value="F:metalloaminopeptidase activity"/>
    <property type="evidence" value="ECO:0007669"/>
    <property type="project" value="TreeGrafter"/>
</dbReference>
<evidence type="ECO:0000256" key="13">
    <source>
        <dbReference type="SAM" id="SignalP"/>
    </source>
</evidence>
<evidence type="ECO:0000256" key="12">
    <source>
        <dbReference type="RuleBase" id="RU364040"/>
    </source>
</evidence>
<reference evidence="17 18" key="1">
    <citation type="submission" date="2017-10" db="EMBL/GenBank/DDBJ databases">
        <title>Massilia psychrophilum sp. nov., a novel purple-pigmented bacterium isolated from Tianshan glacier, Xinjiang Municipality, China.</title>
        <authorList>
            <person name="Wang H."/>
        </authorList>
    </citation>
    <scope>NUCLEOTIDE SEQUENCE [LARGE SCALE GENOMIC DNA]</scope>
    <source>
        <strain evidence="17 18">JCM 30074</strain>
    </source>
</reference>
<dbReference type="InterPro" id="IPR034016">
    <property type="entry name" value="M1_APN-typ"/>
</dbReference>
<evidence type="ECO:0000256" key="3">
    <source>
        <dbReference type="ARBA" id="ARBA00022438"/>
    </source>
</evidence>
<keyword evidence="7 10" id="KW-0862">Zinc</keyword>
<evidence type="ECO:0000259" key="14">
    <source>
        <dbReference type="Pfam" id="PF01433"/>
    </source>
</evidence>
<keyword evidence="8 12" id="KW-0482">Metalloprotease</keyword>